<feature type="domain" description="Flagellar basal-body/hook protein C-terminal" evidence="6">
    <location>
        <begin position="396"/>
        <end position="439"/>
    </location>
</feature>
<dbReference type="InterPro" id="IPR037925">
    <property type="entry name" value="FlgE/F/G-like"/>
</dbReference>
<dbReference type="GO" id="GO:0009425">
    <property type="term" value="C:bacterial-type flagellum basal body"/>
    <property type="evidence" value="ECO:0007669"/>
    <property type="project" value="UniProtKB-SubCell"/>
</dbReference>
<dbReference type="SUPFAM" id="SSF117143">
    <property type="entry name" value="Flagellar hook protein flgE"/>
    <property type="match status" value="1"/>
</dbReference>
<accession>A0A6M8HGB3</accession>
<dbReference type="Pfam" id="PF00460">
    <property type="entry name" value="Flg_bb_rod"/>
    <property type="match status" value="1"/>
</dbReference>
<dbReference type="GO" id="GO:0071978">
    <property type="term" value="P:bacterial-type flagellum-dependent swarming motility"/>
    <property type="evidence" value="ECO:0007669"/>
    <property type="project" value="TreeGrafter"/>
</dbReference>
<evidence type="ECO:0000256" key="3">
    <source>
        <dbReference type="ARBA" id="ARBA00023143"/>
    </source>
</evidence>
<proteinExistence type="inferred from homology"/>
<organism evidence="7 8">
    <name type="scientific">Lichenicola cladoniae</name>
    <dbReference type="NCBI Taxonomy" id="1484109"/>
    <lineage>
        <taxon>Bacteria</taxon>
        <taxon>Pseudomonadati</taxon>
        <taxon>Pseudomonadota</taxon>
        <taxon>Alphaproteobacteria</taxon>
        <taxon>Acetobacterales</taxon>
        <taxon>Acetobacteraceae</taxon>
        <taxon>Lichenicola</taxon>
    </lineage>
</organism>
<dbReference type="PANTHER" id="PTHR30435:SF1">
    <property type="entry name" value="FLAGELLAR HOOK PROTEIN FLGE"/>
    <property type="match status" value="1"/>
</dbReference>
<evidence type="ECO:0000259" key="6">
    <source>
        <dbReference type="Pfam" id="PF06429"/>
    </source>
</evidence>
<evidence type="ECO:0000313" key="8">
    <source>
        <dbReference type="Proteomes" id="UP000500767"/>
    </source>
</evidence>
<dbReference type="GO" id="GO:0005829">
    <property type="term" value="C:cytosol"/>
    <property type="evidence" value="ECO:0007669"/>
    <property type="project" value="TreeGrafter"/>
</dbReference>
<dbReference type="EMBL" id="CP053708">
    <property type="protein sequence ID" value="QKE88732.1"/>
    <property type="molecule type" value="Genomic_DNA"/>
</dbReference>
<evidence type="ECO:0000259" key="5">
    <source>
        <dbReference type="Pfam" id="PF00460"/>
    </source>
</evidence>
<dbReference type="Pfam" id="PF06429">
    <property type="entry name" value="Flg_bbr_C"/>
    <property type="match status" value="1"/>
</dbReference>
<keyword evidence="7" id="KW-0966">Cell projection</keyword>
<dbReference type="InterPro" id="IPR020013">
    <property type="entry name" value="Flagellar_FlgE/F/G"/>
</dbReference>
<keyword evidence="7" id="KW-0282">Flagellum</keyword>
<comment type="subcellular location">
    <subcellularLocation>
        <location evidence="1 4">Bacterial flagellum basal body</location>
    </subcellularLocation>
</comment>
<evidence type="ECO:0000313" key="7">
    <source>
        <dbReference type="EMBL" id="QKE88732.1"/>
    </source>
</evidence>
<sequence>MSIMGALNTAVSGLSAQSHAFTDISNNISNSQTVGYKATNTNFSDYVLTSGAAQGTAGTVLATTASQNEAQGTITSSSNALALAVSGRGFFSVNEESGDSTTGVKAFKDTAFYTRNGDFTENNLGYLVNSSNEYLNGYMVDSKGVLNTNSLQTINVADVTFRPTQTTTITDAATLPGSVAAGDTSATSSAVNSTISVYDSTGTPHSLAINWAYSPADASWTVSGTLDGASTPNTSAKVKFDANGLISSVAQQNNIGTSPATYGAATTTSGAAATLMLPATFGGVSQPMTISLGAVGSSSGTTMQTNTAGTGAAATVRSDSITSGVFTKISMTSDGNILASFDNNQTQLVGKVPLAMFADANALSASDGEAFTATSGSGAAVITLAGKNGAGDLEIGSVENSTTSLDTDLTKLITAQQAYGASAKVVTTANEMLQTVLSMKQ</sequence>
<protein>
    <recommendedName>
        <fullName evidence="4">Flagellar hook protein FlgE</fullName>
    </recommendedName>
</protein>
<dbReference type="InterPro" id="IPR010930">
    <property type="entry name" value="Flg_bb/hook_C_dom"/>
</dbReference>
<evidence type="ECO:0000256" key="1">
    <source>
        <dbReference type="ARBA" id="ARBA00004117"/>
    </source>
</evidence>
<keyword evidence="3 4" id="KW-0975">Bacterial flagellum</keyword>
<dbReference type="AlphaFoldDB" id="A0A6M8HGB3"/>
<dbReference type="RefSeq" id="WP_171837170.1">
    <property type="nucleotide sequence ID" value="NZ_CP053708.1"/>
</dbReference>
<name>A0A6M8HGB3_9PROT</name>
<reference evidence="7 8" key="1">
    <citation type="journal article" date="2014" name="World J. Microbiol. Biotechnol.">
        <title>Biodiversity and physiological characteristics of Antarctic and Arctic lichens-associated bacteria.</title>
        <authorList>
            <person name="Lee Y.M."/>
            <person name="Kim E.H."/>
            <person name="Lee H.K."/>
            <person name="Hong S.G."/>
        </authorList>
    </citation>
    <scope>NUCLEOTIDE SEQUENCE [LARGE SCALE GENOMIC DNA]</scope>
    <source>
        <strain evidence="7 8">PAMC 26569</strain>
    </source>
</reference>
<dbReference type="KEGG" id="lck:HN018_00475"/>
<dbReference type="InterPro" id="IPR001444">
    <property type="entry name" value="Flag_bb_rod_N"/>
</dbReference>
<dbReference type="PANTHER" id="PTHR30435">
    <property type="entry name" value="FLAGELLAR PROTEIN"/>
    <property type="match status" value="1"/>
</dbReference>
<dbReference type="NCBIfam" id="TIGR03506">
    <property type="entry name" value="FlgEFG_subfam"/>
    <property type="match status" value="1"/>
</dbReference>
<dbReference type="Proteomes" id="UP000500767">
    <property type="component" value="Chromosome"/>
</dbReference>
<keyword evidence="8" id="KW-1185">Reference proteome</keyword>
<evidence type="ECO:0000256" key="4">
    <source>
        <dbReference type="RuleBase" id="RU362116"/>
    </source>
</evidence>
<evidence type="ECO:0000256" key="2">
    <source>
        <dbReference type="ARBA" id="ARBA00009677"/>
    </source>
</evidence>
<comment type="similarity">
    <text evidence="2 4">Belongs to the flagella basal body rod proteins family.</text>
</comment>
<comment type="function">
    <text evidence="4">A flexible structure which links the flagellar filament to the drive apparatus in the basal body.</text>
</comment>
<keyword evidence="7" id="KW-0969">Cilium</keyword>
<gene>
    <name evidence="7" type="ORF">HN018_00475</name>
</gene>
<dbReference type="GO" id="GO:0009424">
    <property type="term" value="C:bacterial-type flagellum hook"/>
    <property type="evidence" value="ECO:0007669"/>
    <property type="project" value="TreeGrafter"/>
</dbReference>
<feature type="domain" description="Flagellar basal body rod protein N-terminal" evidence="5">
    <location>
        <begin position="7"/>
        <end position="37"/>
    </location>
</feature>